<feature type="compositionally biased region" description="Basic residues" evidence="1">
    <location>
        <begin position="1"/>
        <end position="24"/>
    </location>
</feature>
<evidence type="ECO:0000313" key="3">
    <source>
        <dbReference type="Proteomes" id="UP000314294"/>
    </source>
</evidence>
<reference evidence="2 3" key="1">
    <citation type="submission" date="2019-03" db="EMBL/GenBank/DDBJ databases">
        <title>First draft genome of Liparis tanakae, snailfish: a comprehensive survey of snailfish specific genes.</title>
        <authorList>
            <person name="Kim W."/>
            <person name="Song I."/>
            <person name="Jeong J.-H."/>
            <person name="Kim D."/>
            <person name="Kim S."/>
            <person name="Ryu S."/>
            <person name="Song J.Y."/>
            <person name="Lee S.K."/>
        </authorList>
    </citation>
    <scope>NUCLEOTIDE SEQUENCE [LARGE SCALE GENOMIC DNA]</scope>
    <source>
        <tissue evidence="2">Muscle</tissue>
    </source>
</reference>
<protein>
    <submittedName>
        <fullName evidence="2">Uncharacterized protein</fullName>
    </submittedName>
</protein>
<dbReference type="Proteomes" id="UP000314294">
    <property type="component" value="Unassembled WGS sequence"/>
</dbReference>
<dbReference type="EMBL" id="SRLO01000310">
    <property type="protein sequence ID" value="TNN61718.1"/>
    <property type="molecule type" value="Genomic_DNA"/>
</dbReference>
<evidence type="ECO:0000256" key="1">
    <source>
        <dbReference type="SAM" id="MobiDB-lite"/>
    </source>
</evidence>
<keyword evidence="3" id="KW-1185">Reference proteome</keyword>
<name>A0A4Z2H709_9TELE</name>
<feature type="compositionally biased region" description="Polar residues" evidence="1">
    <location>
        <begin position="33"/>
        <end position="47"/>
    </location>
</feature>
<organism evidence="2 3">
    <name type="scientific">Liparis tanakae</name>
    <name type="common">Tanaka's snailfish</name>
    <dbReference type="NCBI Taxonomy" id="230148"/>
    <lineage>
        <taxon>Eukaryota</taxon>
        <taxon>Metazoa</taxon>
        <taxon>Chordata</taxon>
        <taxon>Craniata</taxon>
        <taxon>Vertebrata</taxon>
        <taxon>Euteleostomi</taxon>
        <taxon>Actinopterygii</taxon>
        <taxon>Neopterygii</taxon>
        <taxon>Teleostei</taxon>
        <taxon>Neoteleostei</taxon>
        <taxon>Acanthomorphata</taxon>
        <taxon>Eupercaria</taxon>
        <taxon>Perciformes</taxon>
        <taxon>Cottioidei</taxon>
        <taxon>Cottales</taxon>
        <taxon>Liparidae</taxon>
        <taxon>Liparis</taxon>
    </lineage>
</organism>
<sequence>MCSKADKRRGRRKRRRKKKKKKKRGGDMGGTVEFSTTAQWTAPSAQRSHLGRCRVSCARHRGARAARPPTLTYWLSPEPDLHTVTREGRD</sequence>
<gene>
    <name evidence="2" type="ORF">EYF80_028080</name>
</gene>
<comment type="caution">
    <text evidence="2">The sequence shown here is derived from an EMBL/GenBank/DDBJ whole genome shotgun (WGS) entry which is preliminary data.</text>
</comment>
<dbReference type="AlphaFoldDB" id="A0A4Z2H709"/>
<evidence type="ECO:0000313" key="2">
    <source>
        <dbReference type="EMBL" id="TNN61718.1"/>
    </source>
</evidence>
<accession>A0A4Z2H709</accession>
<feature type="region of interest" description="Disordered" evidence="1">
    <location>
        <begin position="1"/>
        <end position="48"/>
    </location>
</feature>
<proteinExistence type="predicted"/>